<evidence type="ECO:0000259" key="4">
    <source>
        <dbReference type="PROSITE" id="PS01124"/>
    </source>
</evidence>
<dbReference type="EMBL" id="SNYQ01000006">
    <property type="protein sequence ID" value="TDQ57135.1"/>
    <property type="molecule type" value="Genomic_DNA"/>
</dbReference>
<dbReference type="SUPFAM" id="SSF46689">
    <property type="entry name" value="Homeodomain-like"/>
    <property type="match status" value="1"/>
</dbReference>
<keyword evidence="1" id="KW-0805">Transcription regulation</keyword>
<evidence type="ECO:0000313" key="6">
    <source>
        <dbReference type="Proteomes" id="UP000295657"/>
    </source>
</evidence>
<dbReference type="InterPro" id="IPR020449">
    <property type="entry name" value="Tscrpt_reg_AraC-type_HTH"/>
</dbReference>
<sequence length="301" mass="34572">MSIEYLNSSQFIRLVRNDSGPEFLKGSYRFDEFKSGISIHGGMICPQKNMRCGQLVGSYINFIVLLEGSLSFAINGLRYHIAAEGGRIIMVSPGEECLFTRYLIKDEPCVKVSVKGVEKWFSQYAPQQKQPAVFERTVRIWSLPSDIRQLSLGFLQPQPATIYNDLCREANALELLAKLWRVFEDNCKDYTDAPLPKGDNEFVRRLNSVFLHKQNVTQLAQAMNMSERTLQRRIKEYFGLSIGDWLRHKKMKYALHALSNTPLSISEVAYECGYRHVSNFTQAFKQYFHCTPAELKNGLSR</sequence>
<keyword evidence="3" id="KW-0804">Transcription</keyword>
<dbReference type="PANTHER" id="PTHR43280">
    <property type="entry name" value="ARAC-FAMILY TRANSCRIPTIONAL REGULATOR"/>
    <property type="match status" value="1"/>
</dbReference>
<proteinExistence type="predicted"/>
<name>A0A4R6VGP9_9PAST</name>
<dbReference type="PROSITE" id="PS01124">
    <property type="entry name" value="HTH_ARAC_FAMILY_2"/>
    <property type="match status" value="1"/>
</dbReference>
<dbReference type="OrthoDB" id="9783876at2"/>
<dbReference type="GO" id="GO:0043565">
    <property type="term" value="F:sequence-specific DNA binding"/>
    <property type="evidence" value="ECO:0007669"/>
    <property type="project" value="InterPro"/>
</dbReference>
<evidence type="ECO:0000256" key="1">
    <source>
        <dbReference type="ARBA" id="ARBA00023015"/>
    </source>
</evidence>
<dbReference type="PRINTS" id="PR00032">
    <property type="entry name" value="HTHARAC"/>
</dbReference>
<dbReference type="SMART" id="SM00342">
    <property type="entry name" value="HTH_ARAC"/>
    <property type="match status" value="1"/>
</dbReference>
<dbReference type="AlphaFoldDB" id="A0A4R6VGP9"/>
<protein>
    <submittedName>
        <fullName evidence="5">AraC family transcriptional regulator</fullName>
    </submittedName>
</protein>
<gene>
    <name evidence="5" type="ORF">EDC45_1528</name>
</gene>
<comment type="caution">
    <text evidence="5">The sequence shown here is derived from an EMBL/GenBank/DDBJ whole genome shotgun (WGS) entry which is preliminary data.</text>
</comment>
<accession>A0A4R6VGP9</accession>
<dbReference type="Proteomes" id="UP000295657">
    <property type="component" value="Unassembled WGS sequence"/>
</dbReference>
<evidence type="ECO:0000256" key="3">
    <source>
        <dbReference type="ARBA" id="ARBA00023163"/>
    </source>
</evidence>
<dbReference type="Gene3D" id="1.10.10.60">
    <property type="entry name" value="Homeodomain-like"/>
    <property type="match status" value="1"/>
</dbReference>
<keyword evidence="6" id="KW-1185">Reference proteome</keyword>
<feature type="domain" description="HTH araC/xylS-type" evidence="4">
    <location>
        <begin position="200"/>
        <end position="298"/>
    </location>
</feature>
<organism evidence="5 6">
    <name type="scientific">Mesocricetibacter intestinalis</name>
    <dbReference type="NCBI Taxonomy" id="1521930"/>
    <lineage>
        <taxon>Bacteria</taxon>
        <taxon>Pseudomonadati</taxon>
        <taxon>Pseudomonadota</taxon>
        <taxon>Gammaproteobacteria</taxon>
        <taxon>Pasteurellales</taxon>
        <taxon>Pasteurellaceae</taxon>
        <taxon>Mesocricetibacter</taxon>
    </lineage>
</organism>
<dbReference type="PANTHER" id="PTHR43280:SF28">
    <property type="entry name" value="HTH-TYPE TRANSCRIPTIONAL ACTIVATOR RHAS"/>
    <property type="match status" value="1"/>
</dbReference>
<evidence type="ECO:0000256" key="2">
    <source>
        <dbReference type="ARBA" id="ARBA00023125"/>
    </source>
</evidence>
<dbReference type="InterPro" id="IPR009057">
    <property type="entry name" value="Homeodomain-like_sf"/>
</dbReference>
<dbReference type="RefSeq" id="WP_133545086.1">
    <property type="nucleotide sequence ID" value="NZ_SNYQ01000006.1"/>
</dbReference>
<dbReference type="GO" id="GO:0003700">
    <property type="term" value="F:DNA-binding transcription factor activity"/>
    <property type="evidence" value="ECO:0007669"/>
    <property type="project" value="InterPro"/>
</dbReference>
<dbReference type="Pfam" id="PF12833">
    <property type="entry name" value="HTH_18"/>
    <property type="match status" value="1"/>
</dbReference>
<evidence type="ECO:0000313" key="5">
    <source>
        <dbReference type="EMBL" id="TDQ57135.1"/>
    </source>
</evidence>
<reference evidence="5 6" key="1">
    <citation type="submission" date="2019-03" db="EMBL/GenBank/DDBJ databases">
        <title>Genomic Encyclopedia of Type Strains, Phase IV (KMG-IV): sequencing the most valuable type-strain genomes for metagenomic binning, comparative biology and taxonomic classification.</title>
        <authorList>
            <person name="Goeker M."/>
        </authorList>
    </citation>
    <scope>NUCLEOTIDE SEQUENCE [LARGE SCALE GENOMIC DNA]</scope>
    <source>
        <strain evidence="5 6">DSM 28403</strain>
    </source>
</reference>
<keyword evidence="2" id="KW-0238">DNA-binding</keyword>
<dbReference type="InterPro" id="IPR018060">
    <property type="entry name" value="HTH_AraC"/>
</dbReference>